<evidence type="ECO:0000256" key="1">
    <source>
        <dbReference type="SAM" id="MobiDB-lite"/>
    </source>
</evidence>
<dbReference type="SUPFAM" id="SSF48726">
    <property type="entry name" value="Immunoglobulin"/>
    <property type="match status" value="4"/>
</dbReference>
<dbReference type="PROSITE" id="PS50835">
    <property type="entry name" value="IG_LIKE"/>
    <property type="match status" value="4"/>
</dbReference>
<evidence type="ECO:0000313" key="6">
    <source>
        <dbReference type="Proteomes" id="UP000242188"/>
    </source>
</evidence>
<dbReference type="InterPro" id="IPR003598">
    <property type="entry name" value="Ig_sub2"/>
</dbReference>
<accession>A0A210QMK8</accession>
<evidence type="ECO:0000259" key="4">
    <source>
        <dbReference type="PROSITE" id="PS50835"/>
    </source>
</evidence>
<dbReference type="SMART" id="SM00409">
    <property type="entry name" value="IG"/>
    <property type="match status" value="4"/>
</dbReference>
<feature type="domain" description="Ig-like" evidence="4">
    <location>
        <begin position="239"/>
        <end position="320"/>
    </location>
</feature>
<dbReference type="PANTHER" id="PTHR46013:SF7">
    <property type="entry name" value="IG-LIKE DOMAIN-CONTAINING PROTEIN"/>
    <property type="match status" value="1"/>
</dbReference>
<evidence type="ECO:0000259" key="3">
    <source>
        <dbReference type="PROSITE" id="PS50820"/>
    </source>
</evidence>
<dbReference type="Pfam" id="PF03815">
    <property type="entry name" value="LCCL"/>
    <property type="match status" value="1"/>
</dbReference>
<dbReference type="STRING" id="6573.A0A210QMK8"/>
<dbReference type="InterPro" id="IPR007110">
    <property type="entry name" value="Ig-like_dom"/>
</dbReference>
<name>A0A210QMK8_MIZYE</name>
<feature type="domain" description="LCCL" evidence="3">
    <location>
        <begin position="627"/>
        <end position="695"/>
    </location>
</feature>
<organism evidence="5 6">
    <name type="scientific">Mizuhopecten yessoensis</name>
    <name type="common">Japanese scallop</name>
    <name type="synonym">Patinopecten yessoensis</name>
    <dbReference type="NCBI Taxonomy" id="6573"/>
    <lineage>
        <taxon>Eukaryota</taxon>
        <taxon>Metazoa</taxon>
        <taxon>Spiralia</taxon>
        <taxon>Lophotrochozoa</taxon>
        <taxon>Mollusca</taxon>
        <taxon>Bivalvia</taxon>
        <taxon>Autobranchia</taxon>
        <taxon>Pteriomorphia</taxon>
        <taxon>Pectinida</taxon>
        <taxon>Pectinoidea</taxon>
        <taxon>Pectinidae</taxon>
        <taxon>Mizuhopecten</taxon>
    </lineage>
</organism>
<gene>
    <name evidence="5" type="ORF">KP79_PYT23204</name>
</gene>
<dbReference type="PANTHER" id="PTHR46013">
    <property type="entry name" value="VASCULAR CELL ADHESION MOLECULE 1"/>
    <property type="match status" value="1"/>
</dbReference>
<comment type="caution">
    <text evidence="5">The sequence shown here is derived from an EMBL/GenBank/DDBJ whole genome shotgun (WGS) entry which is preliminary data.</text>
</comment>
<dbReference type="Pfam" id="PF07679">
    <property type="entry name" value="I-set"/>
    <property type="match status" value="3"/>
</dbReference>
<feature type="transmembrane region" description="Helical" evidence="2">
    <location>
        <begin position="29"/>
        <end position="51"/>
    </location>
</feature>
<dbReference type="Gene3D" id="2.60.40.10">
    <property type="entry name" value="Immunoglobulins"/>
    <property type="match status" value="4"/>
</dbReference>
<dbReference type="CDD" id="cd00096">
    <property type="entry name" value="Ig"/>
    <property type="match status" value="2"/>
</dbReference>
<dbReference type="Pfam" id="PF13927">
    <property type="entry name" value="Ig_3"/>
    <property type="match status" value="1"/>
</dbReference>
<dbReference type="InterPro" id="IPR013098">
    <property type="entry name" value="Ig_I-set"/>
</dbReference>
<dbReference type="SMART" id="SM00603">
    <property type="entry name" value="LCCL"/>
    <property type="match status" value="1"/>
</dbReference>
<evidence type="ECO:0000313" key="5">
    <source>
        <dbReference type="EMBL" id="OWF49966.1"/>
    </source>
</evidence>
<dbReference type="SUPFAM" id="SSF69848">
    <property type="entry name" value="LCCL domain"/>
    <property type="match status" value="1"/>
</dbReference>
<dbReference type="InterPro" id="IPR036179">
    <property type="entry name" value="Ig-like_dom_sf"/>
</dbReference>
<feature type="region of interest" description="Disordered" evidence="1">
    <location>
        <begin position="141"/>
        <end position="219"/>
    </location>
</feature>
<dbReference type="InterPro" id="IPR013783">
    <property type="entry name" value="Ig-like_fold"/>
</dbReference>
<protein>
    <submittedName>
        <fullName evidence="5">Peroxidasin-like</fullName>
    </submittedName>
</protein>
<dbReference type="EMBL" id="NEDP02002871">
    <property type="protein sequence ID" value="OWF49966.1"/>
    <property type="molecule type" value="Genomic_DNA"/>
</dbReference>
<sequence length="714" mass="74242">MAGEGKKPGMTQDEASAGVSGPVRGNHGVWLFSIIAVIVLGFSVSGVLLYIQFNEIRTLKSRVLTLELSSWARQDVGDQEGTVSLLTSPDFLESLAAHLPKRSRRQTAPDYTALLQQFAASELQVLRTYCTNSTKICVRGQPGQKGNRGTDGFPGTKGEKGHYGISGPTGPRGYDGTPGPRGPKGEPGTMLQGMTGPKGDKGDRGEIGPQGAMGTASVTSPVNPNKCCDNLSAPQFLRPQTAVVTAPYGSSVILPCSAVGLPHADISWVPPVDPLSLGRYIQEYNGMELQNVKYTDSMTFKCRAHNIFGTVEKYIKLIVTDKVTASVSPSQSSVVGGPNTNVDIVCSWTGTPPPNITWTHVLPGGKSIPLTAGTALSTITNTSTLHVTGAGALDAGMYQCTVTNGIETQTSTANVIVQSKPGILTGPLSQTVLAGQTIVLRCDVIATPPASVVWTYPHTGTAPPKDVLVNPDGSITIQNINDFNQGTYTCSATNGLGTTTATGQVNVISPVTVSVTPSKLPVHAGDTFTQIACSGTGDPNPTLTWTADNGQPVTSSGGKFLLLGNGELIITNVDPDSDSGIYTCTGNNGKETATAQTIVYNDLGTLSCTTTFADCSTTTGRACGGRCPGNCDTQGGAVYGYKLYTPQSVVCLSAKHAGTAGNDVIWHIINGGSTYESKLSNGIQSQFSGPLAETAQIWEESSAPAHQAGVPILG</sequence>
<keyword evidence="2" id="KW-1133">Transmembrane helix</keyword>
<dbReference type="AlphaFoldDB" id="A0A210QMK8"/>
<keyword evidence="2" id="KW-0472">Membrane</keyword>
<dbReference type="SMART" id="SM00408">
    <property type="entry name" value="IGc2"/>
    <property type="match status" value="4"/>
</dbReference>
<feature type="domain" description="Ig-like" evidence="4">
    <location>
        <begin position="421"/>
        <end position="506"/>
    </location>
</feature>
<dbReference type="Proteomes" id="UP000242188">
    <property type="component" value="Unassembled WGS sequence"/>
</dbReference>
<dbReference type="PROSITE" id="PS50820">
    <property type="entry name" value="LCCL"/>
    <property type="match status" value="1"/>
</dbReference>
<dbReference type="OrthoDB" id="6153675at2759"/>
<keyword evidence="2" id="KW-0812">Transmembrane</keyword>
<feature type="domain" description="Ig-like" evidence="4">
    <location>
        <begin position="321"/>
        <end position="416"/>
    </location>
</feature>
<keyword evidence="6" id="KW-1185">Reference proteome</keyword>
<evidence type="ECO:0000256" key="2">
    <source>
        <dbReference type="SAM" id="Phobius"/>
    </source>
</evidence>
<dbReference type="Pfam" id="PF01391">
    <property type="entry name" value="Collagen"/>
    <property type="match status" value="1"/>
</dbReference>
<proteinExistence type="predicted"/>
<reference evidence="5 6" key="1">
    <citation type="journal article" date="2017" name="Nat. Ecol. Evol.">
        <title>Scallop genome provides insights into evolution of bilaterian karyotype and development.</title>
        <authorList>
            <person name="Wang S."/>
            <person name="Zhang J."/>
            <person name="Jiao W."/>
            <person name="Li J."/>
            <person name="Xun X."/>
            <person name="Sun Y."/>
            <person name="Guo X."/>
            <person name="Huan P."/>
            <person name="Dong B."/>
            <person name="Zhang L."/>
            <person name="Hu X."/>
            <person name="Sun X."/>
            <person name="Wang J."/>
            <person name="Zhao C."/>
            <person name="Wang Y."/>
            <person name="Wang D."/>
            <person name="Huang X."/>
            <person name="Wang R."/>
            <person name="Lv J."/>
            <person name="Li Y."/>
            <person name="Zhang Z."/>
            <person name="Liu B."/>
            <person name="Lu W."/>
            <person name="Hui Y."/>
            <person name="Liang J."/>
            <person name="Zhou Z."/>
            <person name="Hou R."/>
            <person name="Li X."/>
            <person name="Liu Y."/>
            <person name="Li H."/>
            <person name="Ning X."/>
            <person name="Lin Y."/>
            <person name="Zhao L."/>
            <person name="Xing Q."/>
            <person name="Dou J."/>
            <person name="Li Y."/>
            <person name="Mao J."/>
            <person name="Guo H."/>
            <person name="Dou H."/>
            <person name="Li T."/>
            <person name="Mu C."/>
            <person name="Jiang W."/>
            <person name="Fu Q."/>
            <person name="Fu X."/>
            <person name="Miao Y."/>
            <person name="Liu J."/>
            <person name="Yu Q."/>
            <person name="Li R."/>
            <person name="Liao H."/>
            <person name="Li X."/>
            <person name="Kong Y."/>
            <person name="Jiang Z."/>
            <person name="Chourrout D."/>
            <person name="Li R."/>
            <person name="Bao Z."/>
        </authorList>
    </citation>
    <scope>NUCLEOTIDE SEQUENCE [LARGE SCALE GENOMIC DNA]</scope>
    <source>
        <strain evidence="5 6">PY_sf001</strain>
    </source>
</reference>
<dbReference type="InterPro" id="IPR036609">
    <property type="entry name" value="LCCL_sf"/>
</dbReference>
<dbReference type="InterPro" id="IPR003599">
    <property type="entry name" value="Ig_sub"/>
</dbReference>
<feature type="domain" description="Ig-like" evidence="4">
    <location>
        <begin position="510"/>
        <end position="600"/>
    </location>
</feature>
<dbReference type="InterPro" id="IPR008160">
    <property type="entry name" value="Collagen"/>
</dbReference>
<dbReference type="InterPro" id="IPR004043">
    <property type="entry name" value="LCCL"/>
</dbReference>
<dbReference type="Gene3D" id="2.170.130.20">
    <property type="entry name" value="LCCL-like domain"/>
    <property type="match status" value="1"/>
</dbReference>